<evidence type="ECO:0000313" key="2">
    <source>
        <dbReference type="Proteomes" id="UP001472677"/>
    </source>
</evidence>
<reference evidence="1 2" key="1">
    <citation type="journal article" date="2024" name="G3 (Bethesda)">
        <title>Genome assembly of Hibiscus sabdariffa L. provides insights into metabolisms of medicinal natural products.</title>
        <authorList>
            <person name="Kim T."/>
        </authorList>
    </citation>
    <scope>NUCLEOTIDE SEQUENCE [LARGE SCALE GENOMIC DNA]</scope>
    <source>
        <strain evidence="1">TK-2024</strain>
        <tissue evidence="1">Old leaves</tissue>
    </source>
</reference>
<sequence>MVIVKAENGGLLMMLDPEEPIRHILYRRLTRPNSSPSLSSSPVDVAVVNHDKALLVDHPPMICNGYEPDSGLVSLKISC</sequence>
<dbReference type="EMBL" id="JBBPBM010000011">
    <property type="protein sequence ID" value="KAK8563664.1"/>
    <property type="molecule type" value="Genomic_DNA"/>
</dbReference>
<evidence type="ECO:0000313" key="1">
    <source>
        <dbReference type="EMBL" id="KAK8563664.1"/>
    </source>
</evidence>
<accession>A0ABR2ENU6</accession>
<organism evidence="1 2">
    <name type="scientific">Hibiscus sabdariffa</name>
    <name type="common">roselle</name>
    <dbReference type="NCBI Taxonomy" id="183260"/>
    <lineage>
        <taxon>Eukaryota</taxon>
        <taxon>Viridiplantae</taxon>
        <taxon>Streptophyta</taxon>
        <taxon>Embryophyta</taxon>
        <taxon>Tracheophyta</taxon>
        <taxon>Spermatophyta</taxon>
        <taxon>Magnoliopsida</taxon>
        <taxon>eudicotyledons</taxon>
        <taxon>Gunneridae</taxon>
        <taxon>Pentapetalae</taxon>
        <taxon>rosids</taxon>
        <taxon>malvids</taxon>
        <taxon>Malvales</taxon>
        <taxon>Malvaceae</taxon>
        <taxon>Malvoideae</taxon>
        <taxon>Hibiscus</taxon>
    </lineage>
</organism>
<keyword evidence="2" id="KW-1185">Reference proteome</keyword>
<dbReference type="Proteomes" id="UP001472677">
    <property type="component" value="Unassembled WGS sequence"/>
</dbReference>
<proteinExistence type="predicted"/>
<name>A0ABR2ENU6_9ROSI</name>
<gene>
    <name evidence="1" type="ORF">V6N12_035807</name>
</gene>
<protein>
    <submittedName>
        <fullName evidence="1">Uncharacterized protein</fullName>
    </submittedName>
</protein>
<comment type="caution">
    <text evidence="1">The sequence shown here is derived from an EMBL/GenBank/DDBJ whole genome shotgun (WGS) entry which is preliminary data.</text>
</comment>